<reference evidence="6" key="1">
    <citation type="submission" date="2020-05" db="EMBL/GenBank/DDBJ databases">
        <authorList>
            <person name="Zhu T."/>
            <person name="Keshari N."/>
            <person name="Lu X."/>
        </authorList>
    </citation>
    <scope>NUCLEOTIDE SEQUENCE</scope>
    <source>
        <strain evidence="6">NK1-22</strain>
    </source>
</reference>
<comment type="similarity">
    <text evidence="1">Belongs to the leucine-binding protein family.</text>
</comment>
<dbReference type="AlphaFoldDB" id="A0AA96Y5Z9"/>
<evidence type="ECO:0000256" key="2">
    <source>
        <dbReference type="ARBA" id="ARBA00022729"/>
    </source>
</evidence>
<evidence type="ECO:0000256" key="4">
    <source>
        <dbReference type="SAM" id="Phobius"/>
    </source>
</evidence>
<dbReference type="CDD" id="cd06268">
    <property type="entry name" value="PBP1_ABC_transporter_LIVBP-like"/>
    <property type="match status" value="1"/>
</dbReference>
<protein>
    <submittedName>
        <fullName evidence="6">ABC transporter substrate-binding protein</fullName>
    </submittedName>
</protein>
<feature type="domain" description="Leucine-binding protein" evidence="5">
    <location>
        <begin position="128"/>
        <end position="458"/>
    </location>
</feature>
<keyword evidence="2" id="KW-0732">Signal</keyword>
<feature type="transmembrane region" description="Helical" evidence="4">
    <location>
        <begin position="12"/>
        <end position="31"/>
    </location>
</feature>
<evidence type="ECO:0000256" key="3">
    <source>
        <dbReference type="SAM" id="MobiDB-lite"/>
    </source>
</evidence>
<dbReference type="Gene3D" id="3.40.50.2300">
    <property type="match status" value="2"/>
</dbReference>
<name>A0AA96Y5Z9_9CYAN</name>
<dbReference type="PANTHER" id="PTHR30483">
    <property type="entry name" value="LEUCINE-SPECIFIC-BINDING PROTEIN"/>
    <property type="match status" value="1"/>
</dbReference>
<feature type="compositionally biased region" description="Pro residues" evidence="3">
    <location>
        <begin position="520"/>
        <end position="529"/>
    </location>
</feature>
<keyword evidence="4" id="KW-0472">Membrane</keyword>
<dbReference type="Pfam" id="PF13458">
    <property type="entry name" value="Peripla_BP_6"/>
    <property type="match status" value="1"/>
</dbReference>
<keyword evidence="4" id="KW-0812">Transmembrane</keyword>
<feature type="compositionally biased region" description="Pro residues" evidence="3">
    <location>
        <begin position="496"/>
        <end position="510"/>
    </location>
</feature>
<accession>A0AA96Y5Z9</accession>
<evidence type="ECO:0000313" key="6">
    <source>
        <dbReference type="EMBL" id="WOB42483.1"/>
    </source>
</evidence>
<sequence length="529" mass="55140">MSSQRETETPAFVLSLLITLGVVVMGLWWSADHLKTAHLLSVSTRLRPTEPDGLSPNEVLGRISSGERLLIQAGASPEKHQGVQAIAAGNSRQAAAYFAAALQSTPNDPEALIYLNNAQIGANPAYAIAVSVPLSQDLNSSLEVLRGVAQAQQEVNQRGGIGGVLLRVIIANDENRPAVARAIAQALAANPAVLGVVGHASAEATLAAAEIYEAGQLVAISPLSTAVELAHAGAYTYRTVPSDFVTARALADHLLNQMRQQKAAVFFDSRSRYSQSLKAEFGTALSLGGGLVVREIDVSQSTFSAADSIQQATAQGATALVLLTDGDQLDRTLQVVRTNGGRLPLLAGGDVYAPKTLEVGGPESVGMVVAVPWHILSASQAAFVERSRQLWRGDVNWRTAMAYDAAQTLIAALEQAPNRAGVQQALRSPEFFASGATGTVRFLPTGDRNQGVQLVTVQPGLRSGFGFDFVPLGHALPAPVPQPVPQLAPDSIPVSAPSPAPQPFPVPASPSNPVETPASDAPPAPNAVG</sequence>
<feature type="region of interest" description="Disordered" evidence="3">
    <location>
        <begin position="481"/>
        <end position="529"/>
    </location>
</feature>
<gene>
    <name evidence="6" type="ORF">HNI00_04415</name>
</gene>
<dbReference type="PANTHER" id="PTHR30483:SF6">
    <property type="entry name" value="PERIPLASMIC BINDING PROTEIN OF ABC TRANSPORTER FOR NATURAL AMINO ACIDS"/>
    <property type="match status" value="1"/>
</dbReference>
<dbReference type="KEGG" id="tog:HNI00_04415"/>
<dbReference type="SUPFAM" id="SSF53822">
    <property type="entry name" value="Periplasmic binding protein-like I"/>
    <property type="match status" value="1"/>
</dbReference>
<organism evidence="6">
    <name type="scientific">Thermoleptolyngbya oregonensis NK1-22</name>
    <dbReference type="NCBI Taxonomy" id="2547457"/>
    <lineage>
        <taxon>Bacteria</taxon>
        <taxon>Bacillati</taxon>
        <taxon>Cyanobacteriota</taxon>
        <taxon>Cyanophyceae</taxon>
        <taxon>Oculatellales</taxon>
        <taxon>Oculatellaceae</taxon>
        <taxon>Thermoleptolyngbya</taxon>
    </lineage>
</organism>
<keyword evidence="4" id="KW-1133">Transmembrane helix</keyword>
<dbReference type="EMBL" id="CP053540">
    <property type="protein sequence ID" value="WOB42483.1"/>
    <property type="molecule type" value="Genomic_DNA"/>
</dbReference>
<evidence type="ECO:0000259" key="5">
    <source>
        <dbReference type="Pfam" id="PF13458"/>
    </source>
</evidence>
<dbReference type="RefSeq" id="WP_316791025.1">
    <property type="nucleotide sequence ID" value="NZ_CP053540.1"/>
</dbReference>
<evidence type="ECO:0000256" key="1">
    <source>
        <dbReference type="ARBA" id="ARBA00010062"/>
    </source>
</evidence>
<proteinExistence type="inferred from homology"/>
<dbReference type="InterPro" id="IPR051010">
    <property type="entry name" value="BCAA_transport"/>
</dbReference>
<dbReference type="InterPro" id="IPR028082">
    <property type="entry name" value="Peripla_BP_I"/>
</dbReference>
<dbReference type="InterPro" id="IPR028081">
    <property type="entry name" value="Leu-bd"/>
</dbReference>